<dbReference type="InterPro" id="IPR019734">
    <property type="entry name" value="TPR_rpt"/>
</dbReference>
<accession>A0ABU5P1D4</accession>
<evidence type="ECO:0000313" key="3">
    <source>
        <dbReference type="Proteomes" id="UP001305746"/>
    </source>
</evidence>
<dbReference type="Pfam" id="PF14559">
    <property type="entry name" value="TPR_19"/>
    <property type="match status" value="1"/>
</dbReference>
<proteinExistence type="predicted"/>
<keyword evidence="3" id="KW-1185">Reference proteome</keyword>
<dbReference type="EMBL" id="JAYDCJ010000003">
    <property type="protein sequence ID" value="MEA1081883.1"/>
    <property type="molecule type" value="Genomic_DNA"/>
</dbReference>
<dbReference type="SUPFAM" id="SSF48452">
    <property type="entry name" value="TPR-like"/>
    <property type="match status" value="1"/>
</dbReference>
<dbReference type="SMART" id="SM00028">
    <property type="entry name" value="TPR"/>
    <property type="match status" value="2"/>
</dbReference>
<dbReference type="PROSITE" id="PS50005">
    <property type="entry name" value="TPR"/>
    <property type="match status" value="1"/>
</dbReference>
<sequence length="154" mass="16744">MTFKSRMAAVGLLFLVGCTSPSVKPPTPVPSDPVAAAEWVRQGQLALEQGGKLAAIRAWREAVRLDPGNPVVVNNLAVLLIEQNQFADAATVLEQGVEFTPTVAELHYNLAVVSELYLLDLGKALSHYHRYRALTPADDEAVAGWIADLERRLD</sequence>
<reference evidence="2 3" key="1">
    <citation type="submission" date="2023-12" db="EMBL/GenBank/DDBJ databases">
        <title>Marinobacter qingdaonensis sp. nov., isolated from the intertidal sediment of Qingdao, PR China.</title>
        <authorList>
            <person name="Li Y."/>
        </authorList>
    </citation>
    <scope>NUCLEOTIDE SEQUENCE [LARGE SCALE GENOMIC DNA]</scope>
    <source>
        <strain evidence="2 3">ASW11-75</strain>
    </source>
</reference>
<comment type="caution">
    <text evidence="2">The sequence shown here is derived from an EMBL/GenBank/DDBJ whole genome shotgun (WGS) entry which is preliminary data.</text>
</comment>
<dbReference type="Proteomes" id="UP001305746">
    <property type="component" value="Unassembled WGS sequence"/>
</dbReference>
<name>A0ABU5P1D4_9GAMM</name>
<evidence type="ECO:0000256" key="1">
    <source>
        <dbReference type="PROSITE-ProRule" id="PRU00339"/>
    </source>
</evidence>
<evidence type="ECO:0000313" key="2">
    <source>
        <dbReference type="EMBL" id="MEA1081883.1"/>
    </source>
</evidence>
<dbReference type="RefSeq" id="WP_322856324.1">
    <property type="nucleotide sequence ID" value="NZ_JAYDCJ010000003.1"/>
</dbReference>
<dbReference type="PROSITE" id="PS51257">
    <property type="entry name" value="PROKAR_LIPOPROTEIN"/>
    <property type="match status" value="1"/>
</dbReference>
<dbReference type="InterPro" id="IPR011990">
    <property type="entry name" value="TPR-like_helical_dom_sf"/>
</dbReference>
<dbReference type="Gene3D" id="1.25.40.10">
    <property type="entry name" value="Tetratricopeptide repeat domain"/>
    <property type="match status" value="1"/>
</dbReference>
<organism evidence="2 3">
    <name type="scientific">Marinobacter qingdaonensis</name>
    <dbReference type="NCBI Taxonomy" id="3108486"/>
    <lineage>
        <taxon>Bacteria</taxon>
        <taxon>Pseudomonadati</taxon>
        <taxon>Pseudomonadota</taxon>
        <taxon>Gammaproteobacteria</taxon>
        <taxon>Pseudomonadales</taxon>
        <taxon>Marinobacteraceae</taxon>
        <taxon>Marinobacter</taxon>
    </lineage>
</organism>
<feature type="repeat" description="TPR" evidence="1">
    <location>
        <begin position="36"/>
        <end position="69"/>
    </location>
</feature>
<keyword evidence="1" id="KW-0802">TPR repeat</keyword>
<protein>
    <submittedName>
        <fullName evidence="2">Tetratricopeptide repeat protein</fullName>
    </submittedName>
</protein>
<gene>
    <name evidence="2" type="ORF">U5822_14505</name>
</gene>